<evidence type="ECO:0000313" key="2">
    <source>
        <dbReference type="Proteomes" id="UP000298663"/>
    </source>
</evidence>
<organism evidence="1 2">
    <name type="scientific">Steinernema carpocapsae</name>
    <name type="common">Entomopathogenic nematode</name>
    <dbReference type="NCBI Taxonomy" id="34508"/>
    <lineage>
        <taxon>Eukaryota</taxon>
        <taxon>Metazoa</taxon>
        <taxon>Ecdysozoa</taxon>
        <taxon>Nematoda</taxon>
        <taxon>Chromadorea</taxon>
        <taxon>Rhabditida</taxon>
        <taxon>Tylenchina</taxon>
        <taxon>Panagrolaimomorpha</taxon>
        <taxon>Strongyloidoidea</taxon>
        <taxon>Steinernematidae</taxon>
        <taxon>Steinernema</taxon>
    </lineage>
</organism>
<sequence>MLQKIREHCKVVGANIPSCIACPSGFTFTEAFQKCVGIFPIVLNSSITQQKAIIQQCIDRENSALITIENLEQHDELYAMAPEGGTMLLGLIIPEGLSWALNNLRWVSGSTSTYRNFASAQGEPNNAGGGEYFIGLLKYAPYGGLWGDVNFYQIQNNKNLQNVACMKDP</sequence>
<dbReference type="Gene3D" id="3.10.100.10">
    <property type="entry name" value="Mannose-Binding Protein A, subunit A"/>
    <property type="match status" value="1"/>
</dbReference>
<proteinExistence type="predicted"/>
<accession>A0A4U5LXR0</accession>
<keyword evidence="2" id="KW-1185">Reference proteome</keyword>
<dbReference type="InterPro" id="IPR016187">
    <property type="entry name" value="CTDL_fold"/>
</dbReference>
<reference evidence="1 2" key="1">
    <citation type="journal article" date="2015" name="Genome Biol.">
        <title>Comparative genomics of Steinernema reveals deeply conserved gene regulatory networks.</title>
        <authorList>
            <person name="Dillman A.R."/>
            <person name="Macchietto M."/>
            <person name="Porter C.F."/>
            <person name="Rogers A."/>
            <person name="Williams B."/>
            <person name="Antoshechkin I."/>
            <person name="Lee M.M."/>
            <person name="Goodwin Z."/>
            <person name="Lu X."/>
            <person name="Lewis E.E."/>
            <person name="Goodrich-Blair H."/>
            <person name="Stock S.P."/>
            <person name="Adams B.J."/>
            <person name="Sternberg P.W."/>
            <person name="Mortazavi A."/>
        </authorList>
    </citation>
    <scope>NUCLEOTIDE SEQUENCE [LARGE SCALE GENOMIC DNA]</scope>
    <source>
        <strain evidence="1 2">ALL</strain>
    </source>
</reference>
<dbReference type="EMBL" id="AZBU02000011">
    <property type="protein sequence ID" value="TKR61036.1"/>
    <property type="molecule type" value="Genomic_DNA"/>
</dbReference>
<protein>
    <recommendedName>
        <fullName evidence="3">C-type lectin domain-containing protein</fullName>
    </recommendedName>
</protein>
<evidence type="ECO:0008006" key="3">
    <source>
        <dbReference type="Google" id="ProtNLM"/>
    </source>
</evidence>
<dbReference type="AlphaFoldDB" id="A0A4U5LXR0"/>
<dbReference type="InterPro" id="IPR016186">
    <property type="entry name" value="C-type_lectin-like/link_sf"/>
</dbReference>
<reference evidence="1 2" key="2">
    <citation type="journal article" date="2019" name="G3 (Bethesda)">
        <title>Hybrid Assembly of the Genome of the Entomopathogenic Nematode Steinernema carpocapsae Identifies the X-Chromosome.</title>
        <authorList>
            <person name="Serra L."/>
            <person name="Macchietto M."/>
            <person name="Macias-Munoz A."/>
            <person name="McGill C.J."/>
            <person name="Rodriguez I.M."/>
            <person name="Rodriguez B."/>
            <person name="Murad R."/>
            <person name="Mortazavi A."/>
        </authorList>
    </citation>
    <scope>NUCLEOTIDE SEQUENCE [LARGE SCALE GENOMIC DNA]</scope>
    <source>
        <strain evidence="1 2">ALL</strain>
    </source>
</reference>
<comment type="caution">
    <text evidence="1">The sequence shown here is derived from an EMBL/GenBank/DDBJ whole genome shotgun (WGS) entry which is preliminary data.</text>
</comment>
<name>A0A4U5LXR0_STECR</name>
<gene>
    <name evidence="1" type="ORF">L596_028203</name>
</gene>
<dbReference type="Proteomes" id="UP000298663">
    <property type="component" value="Unassembled WGS sequence"/>
</dbReference>
<evidence type="ECO:0000313" key="1">
    <source>
        <dbReference type="EMBL" id="TKR61036.1"/>
    </source>
</evidence>
<dbReference type="SUPFAM" id="SSF56436">
    <property type="entry name" value="C-type lectin-like"/>
    <property type="match status" value="1"/>
</dbReference>